<name>A0A4Q9MEF1_9APHY</name>
<feature type="compositionally biased region" description="Low complexity" evidence="1">
    <location>
        <begin position="282"/>
        <end position="295"/>
    </location>
</feature>
<dbReference type="GO" id="GO:0046983">
    <property type="term" value="F:protein dimerization activity"/>
    <property type="evidence" value="ECO:0007669"/>
    <property type="project" value="InterPro"/>
</dbReference>
<dbReference type="PROSITE" id="PS50888">
    <property type="entry name" value="BHLH"/>
    <property type="match status" value="1"/>
</dbReference>
<feature type="region of interest" description="Disordered" evidence="1">
    <location>
        <begin position="450"/>
        <end position="472"/>
    </location>
</feature>
<dbReference type="Pfam" id="PF00010">
    <property type="entry name" value="HLH"/>
    <property type="match status" value="1"/>
</dbReference>
<reference evidence="3" key="1">
    <citation type="submission" date="2019-01" db="EMBL/GenBank/DDBJ databases">
        <title>Draft genome sequences of three monokaryotic isolates of the white-rot basidiomycete fungus Dichomitus squalens.</title>
        <authorList>
            <consortium name="DOE Joint Genome Institute"/>
            <person name="Lopez S.C."/>
            <person name="Andreopoulos B."/>
            <person name="Pangilinan J."/>
            <person name="Lipzen A."/>
            <person name="Riley R."/>
            <person name="Ahrendt S."/>
            <person name="Ng V."/>
            <person name="Barry K."/>
            <person name="Daum C."/>
            <person name="Grigoriev I.V."/>
            <person name="Hilden K.S."/>
            <person name="Makela M.R."/>
            <person name="de Vries R.P."/>
        </authorList>
    </citation>
    <scope>NUCLEOTIDE SEQUENCE [LARGE SCALE GENOMIC DNA]</scope>
    <source>
        <strain evidence="3">OM18370.1</strain>
    </source>
</reference>
<feature type="region of interest" description="Disordered" evidence="1">
    <location>
        <begin position="410"/>
        <end position="435"/>
    </location>
</feature>
<evidence type="ECO:0000259" key="2">
    <source>
        <dbReference type="PROSITE" id="PS50888"/>
    </source>
</evidence>
<feature type="compositionally biased region" description="Low complexity" evidence="1">
    <location>
        <begin position="36"/>
        <end position="55"/>
    </location>
</feature>
<organism evidence="3">
    <name type="scientific">Dichomitus squalens</name>
    <dbReference type="NCBI Taxonomy" id="114155"/>
    <lineage>
        <taxon>Eukaryota</taxon>
        <taxon>Fungi</taxon>
        <taxon>Dikarya</taxon>
        <taxon>Basidiomycota</taxon>
        <taxon>Agaricomycotina</taxon>
        <taxon>Agaricomycetes</taxon>
        <taxon>Polyporales</taxon>
        <taxon>Polyporaceae</taxon>
        <taxon>Dichomitus</taxon>
    </lineage>
</organism>
<dbReference type="InterPro" id="IPR036638">
    <property type="entry name" value="HLH_DNA-bd_sf"/>
</dbReference>
<evidence type="ECO:0000313" key="3">
    <source>
        <dbReference type="EMBL" id="TBU25724.1"/>
    </source>
</evidence>
<protein>
    <recommendedName>
        <fullName evidence="2">BHLH domain-containing protein</fullName>
    </recommendedName>
</protein>
<dbReference type="EMBL" id="ML143456">
    <property type="protein sequence ID" value="TBU25724.1"/>
    <property type="molecule type" value="Genomic_DNA"/>
</dbReference>
<feature type="region of interest" description="Disordered" evidence="1">
    <location>
        <begin position="319"/>
        <end position="394"/>
    </location>
</feature>
<sequence length="472" mass="50832">MSSAPKETPLVYAASCNPPRRAKRQRTGSLVGGEGQSQAAAASPTSSVAPSQQRRAPARPPILPKQPATGRGYAVPASPDLDSGSDEEDDYDPGRDAAPAPKRRGRKPGTMSRSARESLRKLNHSRIEKARRTKINETLATLSTFVNERGRVLASQRPEAVVEVPAEENGKKAKGKTEEKEFKLDVLVKTVEYMQDLVARVQALEARMCSQCRSRGDNREDTSLPPSPKRKRADEDEAMVDVSPHVTRRSYQRHEEEDSYTGDDEHGLGAAEEEQPSPMPFAVPNAAAAQSNASPRLPPISSWLSHPYDPSTLISKSFNAVPARSPKNAQLPSPPPSGRFRPAITLANMPSLALPAPAHPLPPQKQASGSSTTARQQHRKSVSASPTVSPTWTPEDETAASLLLQMSVKPRSSSISSTSGGGSSVSSLPRSAMMPMTPREEVPMAKDRAFPAAQQQRSMEVVTPGSLLGMRD</sequence>
<feature type="compositionally biased region" description="Basic and acidic residues" evidence="1">
    <location>
        <begin position="168"/>
        <end position="179"/>
    </location>
</feature>
<dbReference type="OrthoDB" id="690068at2759"/>
<feature type="compositionally biased region" description="Basic and acidic residues" evidence="1">
    <location>
        <begin position="114"/>
        <end position="130"/>
    </location>
</feature>
<proteinExistence type="predicted"/>
<dbReference type="InterPro" id="IPR011598">
    <property type="entry name" value="bHLH_dom"/>
</dbReference>
<feature type="region of interest" description="Disordered" evidence="1">
    <location>
        <begin position="154"/>
        <end position="179"/>
    </location>
</feature>
<gene>
    <name evidence="3" type="ORF">BD311DRAFT_727319</name>
</gene>
<dbReference type="Gene3D" id="4.10.280.10">
    <property type="entry name" value="Helix-loop-helix DNA-binding domain"/>
    <property type="match status" value="1"/>
</dbReference>
<feature type="domain" description="BHLH" evidence="2">
    <location>
        <begin position="119"/>
        <end position="197"/>
    </location>
</feature>
<dbReference type="Proteomes" id="UP000292957">
    <property type="component" value="Unassembled WGS sequence"/>
</dbReference>
<feature type="region of interest" description="Disordered" evidence="1">
    <location>
        <begin position="1"/>
        <end position="132"/>
    </location>
</feature>
<dbReference type="SUPFAM" id="SSF47459">
    <property type="entry name" value="HLH, helix-loop-helix DNA-binding domain"/>
    <property type="match status" value="1"/>
</dbReference>
<accession>A0A4Q9MEF1</accession>
<feature type="compositionally biased region" description="Polar residues" evidence="1">
    <location>
        <begin position="365"/>
        <end position="375"/>
    </location>
</feature>
<feature type="region of interest" description="Disordered" evidence="1">
    <location>
        <begin position="210"/>
        <end position="298"/>
    </location>
</feature>
<evidence type="ECO:0000256" key="1">
    <source>
        <dbReference type="SAM" id="MobiDB-lite"/>
    </source>
</evidence>
<dbReference type="AlphaFoldDB" id="A0A4Q9MEF1"/>
<feature type="compositionally biased region" description="Polar residues" evidence="1">
    <location>
        <begin position="382"/>
        <end position="392"/>
    </location>
</feature>